<dbReference type="Proteomes" id="UP000006718">
    <property type="component" value="Chromosome 3"/>
</dbReference>
<keyword evidence="3" id="KW-1185">Reference proteome</keyword>
<dbReference type="Ensembl" id="ENSMMUT00000094447.1">
    <property type="protein sequence ID" value="ENSMMUP00000061738.1"/>
    <property type="gene ID" value="ENSMMUG00000062987.1"/>
</dbReference>
<protein>
    <submittedName>
        <fullName evidence="2">Uncharacterized protein</fullName>
    </submittedName>
</protein>
<dbReference type="AlphaFoldDB" id="A0A5F7Z8A4"/>
<reference evidence="2" key="2">
    <citation type="submission" date="2019-01" db="EMBL/GenBank/DDBJ databases">
        <authorList>
            <person name="Graves T."/>
            <person name="Eichler E.E."/>
            <person name="Wilson R.K."/>
        </authorList>
    </citation>
    <scope>NUCLEOTIDE SEQUENCE [LARGE SCALE GENOMIC DNA]</scope>
    <source>
        <strain evidence="2">17573</strain>
    </source>
</reference>
<sequence>MAVTFQMLAVQQSTSHAIHSWHSRRPSCQRRPDSSCTRLSGMTSAATRTSEMAMDATRLWGTRWKVRTRRMVASTSRFQANVAATRKPSKAAGCSLNSVLGKPVLGGPAFWDLPSVPVAPATPSEAAAPESECWRAHRDLPYPSGDLALRKPSADKAVSPRLLARSARL</sequence>
<evidence type="ECO:0000313" key="3">
    <source>
        <dbReference type="Proteomes" id="UP000006718"/>
    </source>
</evidence>
<feature type="region of interest" description="Disordered" evidence="1">
    <location>
        <begin position="145"/>
        <end position="169"/>
    </location>
</feature>
<dbReference type="GeneTree" id="ENSGT00500000045852"/>
<reference evidence="3" key="1">
    <citation type="journal article" date="2007" name="Science">
        <title>Evolutionary and biomedical insights from the rhesus macaque genome.</title>
        <authorList>
            <person name="Gibbs R.A."/>
            <person name="Rogers J."/>
            <person name="Katze M.G."/>
            <person name="Bumgarner R."/>
            <person name="Weinstock G.M."/>
            <person name="Mardis E.R."/>
            <person name="Remington K.A."/>
            <person name="Strausberg R.L."/>
            <person name="Venter J.C."/>
            <person name="Wilson R.K."/>
            <person name="Batzer M.A."/>
            <person name="Bustamante C.D."/>
            <person name="Eichler E.E."/>
            <person name="Hahn M.W."/>
            <person name="Hardison R.C."/>
            <person name="Makova K.D."/>
            <person name="Miller W."/>
            <person name="Milosavljevic A."/>
            <person name="Palermo R.E."/>
            <person name="Siepel A."/>
            <person name="Sikela J.M."/>
            <person name="Attaway T."/>
            <person name="Bell S."/>
            <person name="Bernard K.E."/>
            <person name="Buhay C.J."/>
            <person name="Chandrabose M.N."/>
            <person name="Dao M."/>
            <person name="Davis C."/>
            <person name="Delehaunty K.D."/>
            <person name="Ding Y."/>
            <person name="Dinh H.H."/>
            <person name="Dugan-Rocha S."/>
            <person name="Fulton L.A."/>
            <person name="Gabisi R.A."/>
            <person name="Garner T.T."/>
            <person name="Godfrey J."/>
            <person name="Hawes A.C."/>
            <person name="Hernandez J."/>
            <person name="Hines S."/>
            <person name="Holder M."/>
            <person name="Hume J."/>
            <person name="Jhangiani S.N."/>
            <person name="Joshi V."/>
            <person name="Khan Z.M."/>
            <person name="Kirkness E.F."/>
            <person name="Cree A."/>
            <person name="Fowler R.G."/>
            <person name="Lee S."/>
            <person name="Lewis L.R."/>
            <person name="Li Z."/>
            <person name="Liu Y.-S."/>
            <person name="Moore S.M."/>
            <person name="Muzny D."/>
            <person name="Nazareth L.V."/>
            <person name="Ngo D.N."/>
            <person name="Okwuonu G.O."/>
            <person name="Pai G."/>
            <person name="Parker D."/>
            <person name="Paul H.A."/>
            <person name="Pfannkoch C."/>
            <person name="Pohl C.S."/>
            <person name="Rogers Y.-H.C."/>
            <person name="Ruiz S.J."/>
            <person name="Sabo A."/>
            <person name="Santibanez J."/>
            <person name="Schneider B.W."/>
            <person name="Smith S.M."/>
            <person name="Sodergren E."/>
            <person name="Svatek A.F."/>
            <person name="Utterback T.R."/>
            <person name="Vattathil S."/>
            <person name="Warren W."/>
            <person name="White C.S."/>
            <person name="Chinwalla A.T."/>
            <person name="Feng Y."/>
            <person name="Halpern A.L."/>
            <person name="Hillier L.W."/>
            <person name="Huang X."/>
            <person name="Minx P."/>
            <person name="Nelson J.O."/>
            <person name="Pepin K.H."/>
            <person name="Qin X."/>
            <person name="Sutton G.G."/>
            <person name="Venter E."/>
            <person name="Walenz B.P."/>
            <person name="Wallis J.W."/>
            <person name="Worley K.C."/>
            <person name="Yang S.-P."/>
            <person name="Jones S.M."/>
            <person name="Marra M.A."/>
            <person name="Rocchi M."/>
            <person name="Schein J.E."/>
            <person name="Baertsch R."/>
            <person name="Clarke L."/>
            <person name="Csuros M."/>
            <person name="Glasscock J."/>
            <person name="Harris R.A."/>
            <person name="Havlak P."/>
            <person name="Jackson A.R."/>
            <person name="Jiang H."/>
            <person name="Liu Y."/>
            <person name="Messina D.N."/>
            <person name="Shen Y."/>
            <person name="Song H.X.-Z."/>
            <person name="Wylie T."/>
            <person name="Zhang L."/>
            <person name="Birney E."/>
            <person name="Han K."/>
            <person name="Konkel M.K."/>
            <person name="Lee J."/>
            <person name="Smit A.F.A."/>
            <person name="Ullmer B."/>
            <person name="Wang H."/>
            <person name="Xing J."/>
            <person name="Burhans R."/>
            <person name="Cheng Z."/>
            <person name="Karro J.E."/>
            <person name="Ma J."/>
            <person name="Raney B."/>
            <person name="She X."/>
            <person name="Cox M.J."/>
            <person name="Demuth J.P."/>
            <person name="Dumas L.J."/>
            <person name="Han S.-G."/>
            <person name="Hopkins J."/>
            <person name="Karimpour-Fard A."/>
            <person name="Kim Y.H."/>
            <person name="Pollack J.R."/>
            <person name="Vinar T."/>
            <person name="Addo-Quaye C."/>
            <person name="Degenhardt J."/>
            <person name="Denby A."/>
            <person name="Hubisz M.J."/>
            <person name="Indap A."/>
            <person name="Kosiol C."/>
            <person name="Lahn B.T."/>
            <person name="Lawson H.A."/>
            <person name="Marklein A."/>
            <person name="Nielsen R."/>
            <person name="Vallender E.J."/>
            <person name="Clark A.G."/>
            <person name="Ferguson B."/>
            <person name="Hernandez R.D."/>
            <person name="Hirani K."/>
            <person name="Kehrer-Sawatzki H."/>
            <person name="Kolb J."/>
            <person name="Patil S."/>
            <person name="Pu L.-L."/>
            <person name="Ren Y."/>
            <person name="Smith D.G."/>
            <person name="Wheeler D.A."/>
            <person name="Schenck I."/>
            <person name="Ball E.V."/>
            <person name="Chen R."/>
            <person name="Cooper D.N."/>
            <person name="Giardine B."/>
            <person name="Hsu F."/>
            <person name="Kent W.J."/>
            <person name="Lesk A."/>
            <person name="Nelson D.L."/>
            <person name="O'brien W.E."/>
            <person name="Pruefer K."/>
            <person name="Stenson P.D."/>
            <person name="Wallace J.C."/>
            <person name="Ke H."/>
            <person name="Liu X.-M."/>
            <person name="Wang P."/>
            <person name="Xiang A.P."/>
            <person name="Yang F."/>
            <person name="Barber G.P."/>
            <person name="Haussler D."/>
            <person name="Karolchik D."/>
            <person name="Kern A.D."/>
            <person name="Kuhn R.M."/>
            <person name="Smith K.E."/>
            <person name="Zwieg A.S."/>
        </authorList>
    </citation>
    <scope>NUCLEOTIDE SEQUENCE [LARGE SCALE GENOMIC DNA]</scope>
    <source>
        <strain evidence="3">17573</strain>
    </source>
</reference>
<name>A0A5F7Z8A4_MACMU</name>
<dbReference type="OMA" id="SECWRAH"/>
<reference evidence="2" key="3">
    <citation type="submission" date="2025-08" db="UniProtKB">
        <authorList>
            <consortium name="Ensembl"/>
        </authorList>
    </citation>
    <scope>IDENTIFICATION</scope>
    <source>
        <strain evidence="2">17573</strain>
    </source>
</reference>
<evidence type="ECO:0000256" key="1">
    <source>
        <dbReference type="SAM" id="MobiDB-lite"/>
    </source>
</evidence>
<dbReference type="VEuPathDB" id="HostDB:ENSMMUG00000062987"/>
<evidence type="ECO:0000313" key="2">
    <source>
        <dbReference type="Ensembl" id="ENSMMUP00000061738.1"/>
    </source>
</evidence>
<organism evidence="2 3">
    <name type="scientific">Macaca mulatta</name>
    <name type="common">Rhesus macaque</name>
    <dbReference type="NCBI Taxonomy" id="9544"/>
    <lineage>
        <taxon>Eukaryota</taxon>
        <taxon>Metazoa</taxon>
        <taxon>Chordata</taxon>
        <taxon>Craniata</taxon>
        <taxon>Vertebrata</taxon>
        <taxon>Euteleostomi</taxon>
        <taxon>Mammalia</taxon>
        <taxon>Eutheria</taxon>
        <taxon>Euarchontoglires</taxon>
        <taxon>Primates</taxon>
        <taxon>Haplorrhini</taxon>
        <taxon>Catarrhini</taxon>
        <taxon>Cercopithecidae</taxon>
        <taxon>Cercopithecinae</taxon>
        <taxon>Macaca</taxon>
    </lineage>
</organism>
<dbReference type="InParanoid" id="A0A5F7Z8A4"/>
<accession>A0A5F7Z8A4</accession>
<proteinExistence type="predicted"/>
<reference evidence="2" key="4">
    <citation type="submission" date="2025-09" db="UniProtKB">
        <authorList>
            <consortium name="Ensembl"/>
        </authorList>
    </citation>
    <scope>IDENTIFICATION</scope>
    <source>
        <strain evidence="2">17573</strain>
    </source>
</reference>
<dbReference type="Bgee" id="ENSMMUG00000062987">
    <property type="expression patterns" value="Expressed in cerebellum and 6 other cell types or tissues"/>
</dbReference>